<protein>
    <submittedName>
        <fullName evidence="1">Xanthine dehydrogenase YagR molybdenum-binding subunit</fullName>
        <ecNumber evidence="1">1.17.1.4</ecNumber>
    </submittedName>
</protein>
<dbReference type="SUPFAM" id="SSF56003">
    <property type="entry name" value="Molybdenum cofactor-binding domain"/>
    <property type="match status" value="1"/>
</dbReference>
<gene>
    <name evidence="1" type="ORF">HDF12_004378</name>
</gene>
<name>A0A7Y9NR29_9BACT</name>
<dbReference type="PANTHER" id="PTHR47495">
    <property type="entry name" value="ALDEHYDE DEHYDROGENASE"/>
    <property type="match status" value="1"/>
</dbReference>
<organism evidence="1 2">
    <name type="scientific">Tunturiibacter lichenicola</name>
    <dbReference type="NCBI Taxonomy" id="2051959"/>
    <lineage>
        <taxon>Bacteria</taxon>
        <taxon>Pseudomonadati</taxon>
        <taxon>Acidobacteriota</taxon>
        <taxon>Terriglobia</taxon>
        <taxon>Terriglobales</taxon>
        <taxon>Acidobacteriaceae</taxon>
        <taxon>Tunturiibacter</taxon>
    </lineage>
</organism>
<dbReference type="Gene3D" id="3.30.365.10">
    <property type="entry name" value="Aldehyde oxidase/xanthine dehydrogenase, molybdopterin binding domain"/>
    <property type="match status" value="1"/>
</dbReference>
<reference evidence="1 2" key="1">
    <citation type="submission" date="2020-07" db="EMBL/GenBank/DDBJ databases">
        <title>Genomic Encyclopedia of Type Strains, Phase IV (KMG-V): Genome sequencing to study the core and pangenomes of soil and plant-associated prokaryotes.</title>
        <authorList>
            <person name="Whitman W."/>
        </authorList>
    </citation>
    <scope>NUCLEOTIDE SEQUENCE [LARGE SCALE GENOMIC DNA]</scope>
    <source>
        <strain evidence="1 2">M8UP30</strain>
    </source>
</reference>
<dbReference type="InterPro" id="IPR052516">
    <property type="entry name" value="N-heterocyclic_Hydroxylase"/>
</dbReference>
<dbReference type="EC" id="1.17.1.4" evidence="1"/>
<evidence type="ECO:0000313" key="1">
    <source>
        <dbReference type="EMBL" id="NYF53979.1"/>
    </source>
</evidence>
<proteinExistence type="predicted"/>
<dbReference type="EMBL" id="JACCCV010000002">
    <property type="protein sequence ID" value="NYF53979.1"/>
    <property type="molecule type" value="Genomic_DNA"/>
</dbReference>
<accession>A0A7Y9NR29</accession>
<dbReference type="PANTHER" id="PTHR47495:SF2">
    <property type="entry name" value="ALDEHYDE DEHYDROGENASE"/>
    <property type="match status" value="1"/>
</dbReference>
<keyword evidence="1" id="KW-0560">Oxidoreductase</keyword>
<comment type="caution">
    <text evidence="1">The sequence shown here is derived from an EMBL/GenBank/DDBJ whole genome shotgun (WGS) entry which is preliminary data.</text>
</comment>
<evidence type="ECO:0000313" key="2">
    <source>
        <dbReference type="Proteomes" id="UP000534186"/>
    </source>
</evidence>
<dbReference type="AlphaFoldDB" id="A0A7Y9NR29"/>
<dbReference type="InterPro" id="IPR037165">
    <property type="entry name" value="AldOxase/xan_DH_Mopterin-bd_sf"/>
</dbReference>
<dbReference type="Proteomes" id="UP000534186">
    <property type="component" value="Unassembled WGS sequence"/>
</dbReference>
<sequence>MLNNSLAEYHVPVNADIETLDVTVLNIPDVKFNPIGSRGIGEIGITGSAAAVANAIYNATGKRIREYPITPDKIMTA</sequence>
<dbReference type="GO" id="GO:0004854">
    <property type="term" value="F:xanthine dehydrogenase activity"/>
    <property type="evidence" value="ECO:0007669"/>
    <property type="project" value="UniProtKB-EC"/>
</dbReference>